<accession>A0ABV0EYP3</accession>
<reference evidence="1 2" key="2">
    <citation type="submission" date="2024-02" db="EMBL/GenBank/DDBJ databases">
        <title>The Genome Sequence of Enterococcus diestrammenae JM9A.</title>
        <authorList>
            <person name="Earl A."/>
            <person name="Manson A."/>
            <person name="Gilmore M."/>
            <person name="Sanders J."/>
            <person name="Shea T."/>
            <person name="Howe W."/>
            <person name="Livny J."/>
            <person name="Cuomo C."/>
            <person name="Neafsey D."/>
            <person name="Birren B."/>
        </authorList>
    </citation>
    <scope>NUCLEOTIDE SEQUENCE [LARGE SCALE GENOMIC DNA]</scope>
    <source>
        <strain evidence="1 2">JM9A</strain>
    </source>
</reference>
<dbReference type="Pfam" id="PF12643">
    <property type="entry name" value="MazG-like"/>
    <property type="match status" value="1"/>
</dbReference>
<name>A0ABV0EYP3_9ENTE</name>
<gene>
    <name evidence="1" type="ORF">BAU18_000507</name>
</gene>
<proteinExistence type="predicted"/>
<dbReference type="Gene3D" id="1.10.287.1080">
    <property type="entry name" value="MazG-like"/>
    <property type="match status" value="1"/>
</dbReference>
<comment type="caution">
    <text evidence="1">The sequence shown here is derived from an EMBL/GenBank/DDBJ whole genome shotgun (WGS) entry which is preliminary data.</text>
</comment>
<evidence type="ECO:0000313" key="1">
    <source>
        <dbReference type="EMBL" id="MEO1780929.1"/>
    </source>
</evidence>
<organism evidence="1 2">
    <name type="scientific">Enterococcus diestrammenae</name>
    <dbReference type="NCBI Taxonomy" id="1155073"/>
    <lineage>
        <taxon>Bacteria</taxon>
        <taxon>Bacillati</taxon>
        <taxon>Bacillota</taxon>
        <taxon>Bacilli</taxon>
        <taxon>Lactobacillales</taxon>
        <taxon>Enterococcaceae</taxon>
        <taxon>Enterococcus</taxon>
    </lineage>
</organism>
<evidence type="ECO:0000313" key="2">
    <source>
        <dbReference type="Proteomes" id="UP001429357"/>
    </source>
</evidence>
<reference evidence="2" key="1">
    <citation type="submission" date="2016-06" db="EMBL/GenBank/DDBJ databases">
        <title>Four novel species of enterococci isolated from chicken manure.</title>
        <authorList>
            <person name="Van Tyne D."/>
        </authorList>
    </citation>
    <scope>NUCLEOTIDE SEQUENCE [LARGE SCALE GENOMIC DNA]</scope>
    <source>
        <strain evidence="2">JM9A</strain>
    </source>
</reference>
<keyword evidence="2" id="KW-1185">Reference proteome</keyword>
<evidence type="ECO:0008006" key="3">
    <source>
        <dbReference type="Google" id="ProtNLM"/>
    </source>
</evidence>
<dbReference type="RefSeq" id="WP_161870557.1">
    <property type="nucleotide sequence ID" value="NZ_MAEI02000001.1"/>
</dbReference>
<dbReference type="Proteomes" id="UP001429357">
    <property type="component" value="Unassembled WGS sequence"/>
</dbReference>
<dbReference type="SUPFAM" id="SSF101386">
    <property type="entry name" value="all-alpha NTP pyrophosphatases"/>
    <property type="match status" value="1"/>
</dbReference>
<dbReference type="InterPro" id="IPR025984">
    <property type="entry name" value="DCTPP"/>
</dbReference>
<dbReference type="PANTHER" id="PTHR42702:SF1">
    <property type="entry name" value="REGULATORY PROTEIN FOR BETA-LACTAMASE"/>
    <property type="match status" value="1"/>
</dbReference>
<dbReference type="EMBL" id="MAEI02000001">
    <property type="protein sequence ID" value="MEO1780929.1"/>
    <property type="molecule type" value="Genomic_DNA"/>
</dbReference>
<protein>
    <recommendedName>
        <fullName evidence="3">NTP pyrophosphohydrolase MazG putative catalytic core domain-containing protein</fullName>
    </recommendedName>
</protein>
<dbReference type="PANTHER" id="PTHR42702">
    <property type="entry name" value="NUCLEOTIDE PYROPHOSPHOHYDROLASE"/>
    <property type="match status" value="1"/>
</dbReference>
<sequence length="95" mass="10913">MDTKATQKAVYQNKLEHQFNVADVDLEFLLLYGEVHEAWEAYRKKSREATADELADVAIYLLGLAEILEIDLGEAIAKKMAYNRVRTDHLKTTKE</sequence>